<reference evidence="4" key="2">
    <citation type="submission" date="2017-09" db="EMBL/GenBank/DDBJ databases">
        <title>FDA dAtabase for Regulatory Grade micrObial Sequences (FDA-ARGOS): Supporting development and validation of Infectious Disease Dx tests.</title>
        <authorList>
            <person name="Minogue T."/>
            <person name="Wolcott M."/>
            <person name="Wasieloski L."/>
            <person name="Aguilar W."/>
            <person name="Moore D."/>
            <person name="Tallon L.J."/>
            <person name="Sadzewicz L."/>
            <person name="Ott S."/>
            <person name="Zhao X."/>
            <person name="Nagaraj S."/>
            <person name="Vavikolanu K."/>
            <person name="Aluvathingal J."/>
            <person name="Nadendla S."/>
            <person name="Sichtig H."/>
        </authorList>
    </citation>
    <scope>NUCLEOTIDE SEQUENCE</scope>
    <source>
        <strain evidence="4">FDAARGOS_387</strain>
    </source>
</reference>
<name>A0A2C6DJ68_9GAMM</name>
<dbReference type="GO" id="GO:0004812">
    <property type="term" value="F:aminoacyl-tRNA ligase activity"/>
    <property type="evidence" value="ECO:0007669"/>
    <property type="project" value="UniProtKB-KW"/>
</dbReference>
<keyword evidence="6" id="KW-1185">Reference proteome</keyword>
<feature type="domain" description="DUF1508" evidence="3">
    <location>
        <begin position="11"/>
        <end position="52"/>
    </location>
</feature>
<dbReference type="PANTHER" id="PTHR40606:SF1">
    <property type="entry name" value="UPF0339 PROTEIN YEGP"/>
    <property type="match status" value="1"/>
</dbReference>
<evidence type="ECO:0000313" key="7">
    <source>
        <dbReference type="Proteomes" id="UP000373449"/>
    </source>
</evidence>
<dbReference type="InterPro" id="IPR010879">
    <property type="entry name" value="DUF1508"/>
</dbReference>
<dbReference type="STRING" id="1111728.GCA_000427805_04521"/>
<evidence type="ECO:0000259" key="3">
    <source>
        <dbReference type="Pfam" id="PF07411"/>
    </source>
</evidence>
<dbReference type="Proteomes" id="UP000373449">
    <property type="component" value="Unassembled WGS sequence"/>
</dbReference>
<reference evidence="5 7" key="3">
    <citation type="submission" date="2019-03" db="EMBL/GenBank/DDBJ databases">
        <authorList>
            <consortium name="Pathogen Informatics"/>
        </authorList>
    </citation>
    <scope>NUCLEOTIDE SEQUENCE [LARGE SCALE GENOMIC DNA]</scope>
    <source>
        <strain evidence="5 7">NCTC12282</strain>
    </source>
</reference>
<dbReference type="SUPFAM" id="SSF160113">
    <property type="entry name" value="YegP-like"/>
    <property type="match status" value="2"/>
</dbReference>
<evidence type="ECO:0000256" key="1">
    <source>
        <dbReference type="ARBA" id="ARBA00007576"/>
    </source>
</evidence>
<dbReference type="InterPro" id="IPR051141">
    <property type="entry name" value="UPF0339_domain"/>
</dbReference>
<dbReference type="Gene3D" id="2.30.29.80">
    <property type="match status" value="1"/>
</dbReference>
<protein>
    <submittedName>
        <fullName evidence="4">DUF1508 domain-containing protein</fullName>
    </submittedName>
    <submittedName>
        <fullName evidence="5">Tryptophanyl-tRNA synthetase</fullName>
    </submittedName>
</protein>
<dbReference type="Pfam" id="PF07411">
    <property type="entry name" value="DUF1508"/>
    <property type="match status" value="2"/>
</dbReference>
<feature type="domain" description="DUF1508" evidence="3">
    <location>
        <begin position="63"/>
        <end position="108"/>
    </location>
</feature>
<feature type="region of interest" description="Disordered" evidence="2">
    <location>
        <begin position="83"/>
        <end position="114"/>
    </location>
</feature>
<dbReference type="OrthoDB" id="9802792at2"/>
<gene>
    <name evidence="5" type="primary">yegP</name>
    <name evidence="4" type="ORF">CRN84_03650</name>
    <name evidence="5" type="ORF">NCTC12282_01333</name>
</gene>
<keyword evidence="5" id="KW-0030">Aminoacyl-tRNA synthetase</keyword>
<sequence>MSAKFEIFHGKNGEFYFRLKAGNGQIILGSEGYTTKANCLNGIKSVKNHAKEHRYFEKKVTTNGKFSFNLKASNGQIIGTSQTYTTEQSRDAGIDSVSHNGPEAEVTDLTALAD</sequence>
<dbReference type="InterPro" id="IPR036913">
    <property type="entry name" value="YegP-like_sf"/>
</dbReference>
<dbReference type="PANTHER" id="PTHR40606">
    <property type="match status" value="1"/>
</dbReference>
<reference evidence="6" key="1">
    <citation type="submission" date="2017-09" db="EMBL/GenBank/DDBJ databases">
        <title>FDA dAtabase for Regulatory Grade micrObial Sequences (FDA-ARGOS): Supporting development and validation of Infectious Disease Dx tests.</title>
        <authorList>
            <person name="Minogue T."/>
            <person name="Wolcott M."/>
            <person name="Wasieloski L."/>
            <person name="Aguilar W."/>
            <person name="Moore D."/>
            <person name="Tallon L."/>
            <person name="Sadzewicz L."/>
            <person name="Ott S."/>
            <person name="Zhao X."/>
            <person name="Nagaraj S."/>
            <person name="Vavikolanu K."/>
            <person name="Aluvathingal J."/>
            <person name="Nadendla S."/>
            <person name="Sichtig H."/>
        </authorList>
    </citation>
    <scope>NUCLEOTIDE SEQUENCE [LARGE SCALE GENOMIC DNA]</scope>
    <source>
        <strain evidence="6">FDAARGOS_387</strain>
    </source>
</reference>
<accession>A0A2C6DJ68</accession>
<comment type="similarity">
    <text evidence="1">Belongs to the UPF0339 family. Duplicated subfamily.</text>
</comment>
<dbReference type="EMBL" id="CAADJA010000002">
    <property type="protein sequence ID" value="VFS46424.1"/>
    <property type="molecule type" value="Genomic_DNA"/>
</dbReference>
<dbReference type="AlphaFoldDB" id="A0A2C6DJ68"/>
<organism evidence="4 6">
    <name type="scientific">Budvicia aquatica</name>
    <dbReference type="NCBI Taxonomy" id="82979"/>
    <lineage>
        <taxon>Bacteria</taxon>
        <taxon>Pseudomonadati</taxon>
        <taxon>Pseudomonadota</taxon>
        <taxon>Gammaproteobacteria</taxon>
        <taxon>Enterobacterales</taxon>
        <taxon>Budviciaceae</taxon>
        <taxon>Budvicia</taxon>
    </lineage>
</organism>
<keyword evidence="5" id="KW-0436">Ligase</keyword>
<evidence type="ECO:0000313" key="5">
    <source>
        <dbReference type="EMBL" id="VFS46424.1"/>
    </source>
</evidence>
<dbReference type="Proteomes" id="UP000224974">
    <property type="component" value="Unassembled WGS sequence"/>
</dbReference>
<evidence type="ECO:0000256" key="2">
    <source>
        <dbReference type="SAM" id="MobiDB-lite"/>
    </source>
</evidence>
<proteinExistence type="inferred from homology"/>
<dbReference type="EMBL" id="PDDX01000001">
    <property type="protein sequence ID" value="PHI28485.1"/>
    <property type="molecule type" value="Genomic_DNA"/>
</dbReference>
<dbReference type="RefSeq" id="WP_029093810.1">
    <property type="nucleotide sequence ID" value="NZ_BRLG01000013.1"/>
</dbReference>
<evidence type="ECO:0000313" key="6">
    <source>
        <dbReference type="Proteomes" id="UP000224974"/>
    </source>
</evidence>
<evidence type="ECO:0000313" key="4">
    <source>
        <dbReference type="EMBL" id="PHI28485.1"/>
    </source>
</evidence>